<dbReference type="STRING" id="461836.A0A0L0DAP9"/>
<evidence type="ECO:0008006" key="3">
    <source>
        <dbReference type="Google" id="ProtNLM"/>
    </source>
</evidence>
<dbReference type="AlphaFoldDB" id="A0A0L0DAP9"/>
<dbReference type="Proteomes" id="UP000054408">
    <property type="component" value="Unassembled WGS sequence"/>
</dbReference>
<name>A0A0L0DAP9_THETB</name>
<organism evidence="1 2">
    <name type="scientific">Thecamonas trahens ATCC 50062</name>
    <dbReference type="NCBI Taxonomy" id="461836"/>
    <lineage>
        <taxon>Eukaryota</taxon>
        <taxon>Apusozoa</taxon>
        <taxon>Apusomonadida</taxon>
        <taxon>Apusomonadidae</taxon>
        <taxon>Thecamonas</taxon>
    </lineage>
</organism>
<sequence>MVCYNVPHFLADALPDTLEVEDTPAAPGTLFTLLGERPGALEAPRSALAAAWASFSDRIDVGKAAVGAELRSRLASLVAGLQSASSAAAGNPALADARARVSAMLLAVHKAAPRPAALSEALETSRFLDRLSSAAAMPAEAREAVATARARIDGYLARATRLDAEELEVFKAAAAMLPRFVSHTFDESVEQKWLGTLANAPPPRPVVLVPGVGGSRLMAYPPSSSSSSVPGVPRDVYLSLTEFNSHFTKYLGGDYDWDACEYVSHGEVDGEFTIRPEEGDAGLAAIEHLCRVGPLGGLVPYYASFIARLERVGYTRGKTLFGAPYDWRQAPWAPSTQAAFERSLEMAVEAADGAKVDLITHSYGGLVAQYFLAFSPHRAAELVESWTAIGVPFNGAPVVRNMAIKAPILYETLAVPGATWGDDQAPWLAYQLEGQRPVRLTNDADIVALLERATSELGATAFRRNLYDRAMDSRRAMRKAQAAAADIHGVRQLVLYGDGIPTPAGLVFRDAVPSEAALVDAEPRSATSRSGDMLVTVSSAVGSGYPDHLVAGAHAFGYNHVELLFAPAVFAAFMGFRSV</sequence>
<dbReference type="GO" id="GO:0008374">
    <property type="term" value="F:O-acyltransferase activity"/>
    <property type="evidence" value="ECO:0007669"/>
    <property type="project" value="InterPro"/>
</dbReference>
<gene>
    <name evidence="1" type="ORF">AMSG_05440</name>
</gene>
<dbReference type="GeneID" id="25564858"/>
<dbReference type="Gene3D" id="3.40.50.1820">
    <property type="entry name" value="alpha/beta hydrolase"/>
    <property type="match status" value="1"/>
</dbReference>
<dbReference type="RefSeq" id="XP_013757856.1">
    <property type="nucleotide sequence ID" value="XM_013902402.1"/>
</dbReference>
<dbReference type="Pfam" id="PF02450">
    <property type="entry name" value="LCAT"/>
    <property type="match status" value="1"/>
</dbReference>
<dbReference type="OrthoDB" id="190846at2759"/>
<evidence type="ECO:0000313" key="1">
    <source>
        <dbReference type="EMBL" id="KNC49434.1"/>
    </source>
</evidence>
<proteinExistence type="predicted"/>
<evidence type="ECO:0000313" key="2">
    <source>
        <dbReference type="Proteomes" id="UP000054408"/>
    </source>
</evidence>
<dbReference type="InterPro" id="IPR029058">
    <property type="entry name" value="AB_hydrolase_fold"/>
</dbReference>
<dbReference type="InterPro" id="IPR003386">
    <property type="entry name" value="LACT/PDAT_acylTrfase"/>
</dbReference>
<dbReference type="PANTHER" id="PTHR11440">
    <property type="entry name" value="LECITHIN-CHOLESTEROL ACYLTRANSFERASE-RELATED"/>
    <property type="match status" value="1"/>
</dbReference>
<accession>A0A0L0DAP9</accession>
<dbReference type="GO" id="GO:0006629">
    <property type="term" value="P:lipid metabolic process"/>
    <property type="evidence" value="ECO:0007669"/>
    <property type="project" value="InterPro"/>
</dbReference>
<dbReference type="SUPFAM" id="SSF53474">
    <property type="entry name" value="alpha/beta-Hydrolases"/>
    <property type="match status" value="1"/>
</dbReference>
<protein>
    <recommendedName>
        <fullName evidence="3">Lecithin:cholesterol acyltransferase</fullName>
    </recommendedName>
</protein>
<keyword evidence="2" id="KW-1185">Reference proteome</keyword>
<dbReference type="EMBL" id="GL349455">
    <property type="protein sequence ID" value="KNC49434.1"/>
    <property type="molecule type" value="Genomic_DNA"/>
</dbReference>
<reference evidence="1 2" key="1">
    <citation type="submission" date="2010-05" db="EMBL/GenBank/DDBJ databases">
        <title>The Genome Sequence of Thecamonas trahens ATCC 50062.</title>
        <authorList>
            <consortium name="The Broad Institute Genome Sequencing Platform"/>
            <person name="Russ C."/>
            <person name="Cuomo C."/>
            <person name="Shea T."/>
            <person name="Young S.K."/>
            <person name="Zeng Q."/>
            <person name="Koehrsen M."/>
            <person name="Haas B."/>
            <person name="Borodovsky M."/>
            <person name="Guigo R."/>
            <person name="Alvarado L."/>
            <person name="Berlin A."/>
            <person name="Bochicchio J."/>
            <person name="Borenstein D."/>
            <person name="Chapman S."/>
            <person name="Chen Z."/>
            <person name="Freedman E."/>
            <person name="Gellesch M."/>
            <person name="Goldberg J."/>
            <person name="Griggs A."/>
            <person name="Gujja S."/>
            <person name="Heilman E."/>
            <person name="Heiman D."/>
            <person name="Hepburn T."/>
            <person name="Howarth C."/>
            <person name="Jen D."/>
            <person name="Larson L."/>
            <person name="Mehta T."/>
            <person name="Park D."/>
            <person name="Pearson M."/>
            <person name="Roberts A."/>
            <person name="Saif S."/>
            <person name="Shenoy N."/>
            <person name="Sisk P."/>
            <person name="Stolte C."/>
            <person name="Sykes S."/>
            <person name="Thomson T."/>
            <person name="Walk T."/>
            <person name="White J."/>
            <person name="Yandava C."/>
            <person name="Burger G."/>
            <person name="Gray M.W."/>
            <person name="Holland P.W.H."/>
            <person name="King N."/>
            <person name="Lang F.B.F."/>
            <person name="Roger A.J."/>
            <person name="Ruiz-Trillo I."/>
            <person name="Lander E."/>
            <person name="Nusbaum C."/>
        </authorList>
    </citation>
    <scope>NUCLEOTIDE SEQUENCE [LARGE SCALE GENOMIC DNA]</scope>
    <source>
        <strain evidence="1 2">ATCC 50062</strain>
    </source>
</reference>
<dbReference type="eggNOG" id="KOG2369">
    <property type="taxonomic scope" value="Eukaryota"/>
</dbReference>